<organism evidence="3 4">
    <name type="scientific">Vibrio tapetis subsp. tapetis</name>
    <dbReference type="NCBI Taxonomy" id="1671868"/>
    <lineage>
        <taxon>Bacteria</taxon>
        <taxon>Pseudomonadati</taxon>
        <taxon>Pseudomonadota</taxon>
        <taxon>Gammaproteobacteria</taxon>
        <taxon>Vibrionales</taxon>
        <taxon>Vibrionaceae</taxon>
        <taxon>Vibrio</taxon>
    </lineage>
</organism>
<sequence length="386" mass="42334">MKKLDIKKGVLTLLSILGIPLTAYYVLSAPIEQPEVIGDQSLVPVTSVTTQSLKAGEHHSSIKGYGEVMPVETLSLISQVSGKAIWTSKALKVGHRVKAGELLLKIDDSSYKVLVANAEKALAEAHLALLQEERKHLRAGKEWQSSGISEKPSPLALRQPQLNIAKTSYLAAKQTLNDAKKNLLDTKIYAPFDGIVSEQSVTMGGYIASGSKLGKIKSIDVAEVLLALPENDWRQLPRDLSDLNITISSKSSPEETWYAKATSLSLLVDKKTRMRNLTLEIPDPLKQKQALLFGSFVEVDIQGKAYPDSYIIASSSLTADGFLWIVRNEVLERHKPNVLFHSVDHIGIGRKELGESISLVVKPLSHYIAGMDVVTVESTREVNDEH</sequence>
<dbReference type="InterPro" id="IPR006143">
    <property type="entry name" value="RND_pump_MFP"/>
</dbReference>
<gene>
    <name evidence="3" type="ORF">VTAP4600_A0964</name>
</gene>
<dbReference type="Gene3D" id="1.10.287.470">
    <property type="entry name" value="Helix hairpin bin"/>
    <property type="match status" value="1"/>
</dbReference>
<dbReference type="SUPFAM" id="SSF111369">
    <property type="entry name" value="HlyD-like secretion proteins"/>
    <property type="match status" value="1"/>
</dbReference>
<dbReference type="Proteomes" id="UP000235828">
    <property type="component" value="Chromosome A"/>
</dbReference>
<feature type="domain" description="Multidrug resistance protein MdtA-like barrel-sandwich hybrid" evidence="2">
    <location>
        <begin position="74"/>
        <end position="213"/>
    </location>
</feature>
<accession>A0A2N8ZAN6</accession>
<evidence type="ECO:0000259" key="2">
    <source>
        <dbReference type="Pfam" id="PF25917"/>
    </source>
</evidence>
<dbReference type="GO" id="GO:1990281">
    <property type="term" value="C:efflux pump complex"/>
    <property type="evidence" value="ECO:0007669"/>
    <property type="project" value="TreeGrafter"/>
</dbReference>
<dbReference type="Gene3D" id="2.40.30.170">
    <property type="match status" value="1"/>
</dbReference>
<protein>
    <submittedName>
        <fullName evidence="3">Putative Secretion protein</fullName>
    </submittedName>
</protein>
<reference evidence="3 4" key="1">
    <citation type="submission" date="2017-10" db="EMBL/GenBank/DDBJ databases">
        <authorList>
            <person name="Banno H."/>
            <person name="Chua N.-H."/>
        </authorList>
    </citation>
    <scope>NUCLEOTIDE SEQUENCE [LARGE SCALE GENOMIC DNA]</scope>
    <source>
        <strain evidence="3">Vibrio tapetis CECT4600</strain>
    </source>
</reference>
<evidence type="ECO:0000313" key="3">
    <source>
        <dbReference type="EMBL" id="SON48943.1"/>
    </source>
</evidence>
<dbReference type="PANTHER" id="PTHR30469">
    <property type="entry name" value="MULTIDRUG RESISTANCE PROTEIN MDTA"/>
    <property type="match status" value="1"/>
</dbReference>
<dbReference type="NCBIfam" id="TIGR01730">
    <property type="entry name" value="RND_mfp"/>
    <property type="match status" value="1"/>
</dbReference>
<dbReference type="InterPro" id="IPR058625">
    <property type="entry name" value="MdtA-like_BSH"/>
</dbReference>
<dbReference type="Gene3D" id="2.40.50.100">
    <property type="match status" value="1"/>
</dbReference>
<comment type="similarity">
    <text evidence="1">Belongs to the membrane fusion protein (MFP) (TC 8.A.1) family.</text>
</comment>
<dbReference type="OrthoDB" id="9811754at2"/>
<dbReference type="AlphaFoldDB" id="A0A2N8ZAN6"/>
<dbReference type="RefSeq" id="WP_102521695.1">
    <property type="nucleotide sequence ID" value="NZ_LT960611.1"/>
</dbReference>
<dbReference type="Pfam" id="PF25917">
    <property type="entry name" value="BSH_RND"/>
    <property type="match status" value="1"/>
</dbReference>
<dbReference type="KEGG" id="vta:A0964"/>
<dbReference type="GO" id="GO:0015562">
    <property type="term" value="F:efflux transmembrane transporter activity"/>
    <property type="evidence" value="ECO:0007669"/>
    <property type="project" value="TreeGrafter"/>
</dbReference>
<evidence type="ECO:0000256" key="1">
    <source>
        <dbReference type="ARBA" id="ARBA00009477"/>
    </source>
</evidence>
<dbReference type="EMBL" id="LT960611">
    <property type="protein sequence ID" value="SON48943.1"/>
    <property type="molecule type" value="Genomic_DNA"/>
</dbReference>
<keyword evidence="4" id="KW-1185">Reference proteome</keyword>
<evidence type="ECO:0000313" key="4">
    <source>
        <dbReference type="Proteomes" id="UP000235828"/>
    </source>
</evidence>
<proteinExistence type="inferred from homology"/>
<name>A0A2N8ZAN6_9VIBR</name>